<name>H9UMR1_SPIAZ</name>
<dbReference type="HOGENOM" id="CLU_012504_0_0_12"/>
<gene>
    <name evidence="2" type="ordered locus">Spiaf_2780</name>
</gene>
<accession>H9UMR1</accession>
<feature type="domain" description="Flagellar Assembly Protein A N-terminal region" evidence="1">
    <location>
        <begin position="322"/>
        <end position="506"/>
    </location>
</feature>
<dbReference type="AlphaFoldDB" id="H9UMR1"/>
<sequence>MEQGAIRGSLNIKIDSSGLVATGVFTRDPDGMPVDVAHVRQMLKDKGIVSGYTEKQIAEQLQSLLPEPPPSAELVLAKGIPPAQHQPETAQFHPQPIPAEYTDHAERILKLAGPPEIFIEHTERVPIEKTVIKKSALPFAPPKKETVKTTETRTRKERVYVDPTIVGTGYAYKNDKVADIFAGEDGTSGWNIFDEEIPPKEHGDPHFYAGQGLKRVGSELVAVHDGVLRWGSHWAEILEFVPHSYTLTLSPDKATCLLNFFPGDESVALPDEDNLREQISRLKYPEDLLIDFEDIYRLMRQSVQTRRPVENIPLSVSRDAAFEITVSEDKMTALLQLHKGRGKGKPLRLKEVGVAIKQSGLAGLDLPQIKEDLLSFYTSHEADMTGYVLARGTEPEEGPERELTFSAAFLEDKDRDAVLLQLQNYPVTPEQFPSLDEFPIDAVEQMAPVELEQRIITLSPPEPGAPGKDVYGKSIPGKPGKPANLKLHENLTEKGNLIISTAKGILDKGDTDGLTHLRVRPHKDAEVLVEIAPDAMSAVISLFGSVGSGRPLTEDMVFAAVNDAKVVRGVDEELLRDLTQRAQAGENFQSVTFARGKQPVAGGQTSIKFSVHLASHKGVSLRQDGTADYRNQDNITRVSEGDLIAVVMPPTVSPEDGYEVTGRVLSASRDTGNELQIDDSVRQEPREDGTIRLYATLDGELVHEDNSIAVRSSHTIKGDVSMDTGNIRFPGTVQITGSILQGFYVMSGGDVNIGGAVEGSLVSAEGDIKIMQGIKGAKKAVIRTKKGIQTMFAEQATMLAVEDIQIKNSIMHCRVKANGSVRLYQDKSTILGGVTRSRYGLTTSQLGSPRGIRTQISFGQDYLIGDKIEQEEKEIDKIKKTIAQIDMQMQNPEVRSNQHALESLRKKKVIALKAMEKRGLRLFSLRERFEEHYESAVVVKGTVYPGVTLESHGRTLEVTNERKNVTFKFDQRSGHITEHSNTEE</sequence>
<dbReference type="Pfam" id="PF03961">
    <property type="entry name" value="FapA"/>
    <property type="match status" value="1"/>
</dbReference>
<feature type="domain" description="Flagellar Assembly Protein A N-terminal region" evidence="1">
    <location>
        <begin position="11"/>
        <end position="95"/>
    </location>
</feature>
<dbReference type="eggNOG" id="COG1315">
    <property type="taxonomic scope" value="Bacteria"/>
</dbReference>
<dbReference type="InterPro" id="IPR046865">
    <property type="entry name" value="FapA_b_solenoid"/>
</dbReference>
<dbReference type="Pfam" id="PF20250">
    <property type="entry name" value="FapA_N"/>
    <property type="match status" value="3"/>
</dbReference>
<dbReference type="GO" id="GO:0016787">
    <property type="term" value="F:hydrolase activity"/>
    <property type="evidence" value="ECO:0007669"/>
    <property type="project" value="UniProtKB-KW"/>
</dbReference>
<protein>
    <submittedName>
        <fullName evidence="2">Putative polymerase with PALM domain, HD hydrolase domain and Zn ribbon</fullName>
    </submittedName>
</protein>
<proteinExistence type="predicted"/>
<dbReference type="PANTHER" id="PTHR38032">
    <property type="entry name" value="POLYMERASE-RELATED"/>
    <property type="match status" value="1"/>
</dbReference>
<evidence type="ECO:0000313" key="2">
    <source>
        <dbReference type="EMBL" id="AFG38804.1"/>
    </source>
</evidence>
<reference evidence="3" key="1">
    <citation type="journal article" date="2013" name="Stand. Genomic Sci.">
        <title>Complete genome sequence of the halophilic bacterium Spirochaeta africana type strain (Z-7692(T)) from the alkaline Lake Magadi in the East African Rift.</title>
        <authorList>
            <person name="Liolos K."/>
            <person name="Abt B."/>
            <person name="Scheuner C."/>
            <person name="Teshima H."/>
            <person name="Held B."/>
            <person name="Lapidus A."/>
            <person name="Nolan M."/>
            <person name="Lucas S."/>
            <person name="Deshpande S."/>
            <person name="Cheng J.F."/>
            <person name="Tapia R."/>
            <person name="Goodwin L.A."/>
            <person name="Pitluck S."/>
            <person name="Pagani I."/>
            <person name="Ivanova N."/>
            <person name="Mavromatis K."/>
            <person name="Mikhailova N."/>
            <person name="Huntemann M."/>
            <person name="Pati A."/>
            <person name="Chen A."/>
            <person name="Palaniappan K."/>
            <person name="Land M."/>
            <person name="Rohde M."/>
            <person name="Tindall B.J."/>
            <person name="Detter J.C."/>
            <person name="Goker M."/>
            <person name="Bristow J."/>
            <person name="Eisen J.A."/>
            <person name="Markowitz V."/>
            <person name="Hugenholtz P."/>
            <person name="Woyke T."/>
            <person name="Klenk H.P."/>
            <person name="Kyrpides N.C."/>
        </authorList>
    </citation>
    <scope>NUCLEOTIDE SEQUENCE</scope>
    <source>
        <strain evidence="3">ATCC 700263 / DSM 8902 / Z-7692</strain>
    </source>
</reference>
<dbReference type="InterPro" id="IPR005646">
    <property type="entry name" value="FapA"/>
</dbReference>
<dbReference type="PANTHER" id="PTHR38032:SF1">
    <property type="entry name" value="RNA-BINDING PROTEIN KHPB N-TERMINAL DOMAIN-CONTAINING PROTEIN"/>
    <property type="match status" value="1"/>
</dbReference>
<dbReference type="RefSeq" id="WP_014456786.1">
    <property type="nucleotide sequence ID" value="NC_017098.1"/>
</dbReference>
<dbReference type="PATRIC" id="fig|889378.3.peg.2753"/>
<keyword evidence="2" id="KW-0378">Hydrolase</keyword>
<dbReference type="InterPro" id="IPR046866">
    <property type="entry name" value="FapA_N"/>
</dbReference>
<keyword evidence="3" id="KW-1185">Reference proteome</keyword>
<evidence type="ECO:0000259" key="1">
    <source>
        <dbReference type="Pfam" id="PF20250"/>
    </source>
</evidence>
<organism evidence="2 3">
    <name type="scientific">Spirochaeta africana (strain ATCC 700263 / DSM 8902 / Z-7692)</name>
    <dbReference type="NCBI Taxonomy" id="889378"/>
    <lineage>
        <taxon>Bacteria</taxon>
        <taxon>Pseudomonadati</taxon>
        <taxon>Spirochaetota</taxon>
        <taxon>Spirochaetia</taxon>
        <taxon>Spirochaetales</taxon>
        <taxon>Spirochaetaceae</taxon>
        <taxon>Spirochaeta</taxon>
    </lineage>
</organism>
<feature type="domain" description="Flagellar Assembly Protein A N-terminal region" evidence="1">
    <location>
        <begin position="528"/>
        <end position="706"/>
    </location>
</feature>
<evidence type="ECO:0000313" key="3">
    <source>
        <dbReference type="Proteomes" id="UP000007383"/>
    </source>
</evidence>
<dbReference type="Proteomes" id="UP000007383">
    <property type="component" value="Chromosome"/>
</dbReference>
<dbReference type="OrthoDB" id="9775837at2"/>
<dbReference type="STRING" id="889378.Spiaf_2780"/>
<dbReference type="KEGG" id="sfc:Spiaf_2780"/>
<dbReference type="EMBL" id="CP003282">
    <property type="protein sequence ID" value="AFG38804.1"/>
    <property type="molecule type" value="Genomic_DNA"/>
</dbReference>